<protein>
    <submittedName>
        <fullName evidence="1">Uncharacterized protein</fullName>
    </submittedName>
</protein>
<reference evidence="1 2" key="1">
    <citation type="journal article" date="2020" name="bioRxiv">
        <title>Sequence and annotation of 42 cannabis genomes reveals extensive copy number variation in cannabinoid synthesis and pathogen resistance genes.</title>
        <authorList>
            <person name="Mckernan K.J."/>
            <person name="Helbert Y."/>
            <person name="Kane L.T."/>
            <person name="Ebling H."/>
            <person name="Zhang L."/>
            <person name="Liu B."/>
            <person name="Eaton Z."/>
            <person name="Mclaughlin S."/>
            <person name="Kingan S."/>
            <person name="Baybayan P."/>
            <person name="Concepcion G."/>
            <person name="Jordan M."/>
            <person name="Riva A."/>
            <person name="Barbazuk W."/>
            <person name="Harkins T."/>
        </authorList>
    </citation>
    <scope>NUCLEOTIDE SEQUENCE [LARGE SCALE GENOMIC DNA]</scope>
    <source>
        <strain evidence="2">cv. Jamaican Lion 4</strain>
        <tissue evidence="1">Leaf</tissue>
    </source>
</reference>
<evidence type="ECO:0000313" key="2">
    <source>
        <dbReference type="Proteomes" id="UP000525078"/>
    </source>
</evidence>
<gene>
    <name evidence="1" type="ORF">F8388_007523</name>
</gene>
<comment type="caution">
    <text evidence="1">The sequence shown here is derived from an EMBL/GenBank/DDBJ whole genome shotgun (WGS) entry which is preliminary data.</text>
</comment>
<sequence>MVRVSPPRRTTGFRYSATILLTSSKWLPVMDSAAAPQLSGSLETIGAGLVVLHKLSIEAIIQ</sequence>
<evidence type="ECO:0000313" key="1">
    <source>
        <dbReference type="EMBL" id="KAF4365690.1"/>
    </source>
</evidence>
<dbReference type="Proteomes" id="UP000525078">
    <property type="component" value="Unassembled WGS sequence"/>
</dbReference>
<dbReference type="EMBL" id="JAATIP010000158">
    <property type="protein sequence ID" value="KAF4365690.1"/>
    <property type="molecule type" value="Genomic_DNA"/>
</dbReference>
<name>A0A7J6F7I1_CANSA</name>
<dbReference type="AlphaFoldDB" id="A0A7J6F7I1"/>
<accession>A0A7J6F7I1</accession>
<organism evidence="1 2">
    <name type="scientific">Cannabis sativa</name>
    <name type="common">Hemp</name>
    <name type="synonym">Marijuana</name>
    <dbReference type="NCBI Taxonomy" id="3483"/>
    <lineage>
        <taxon>Eukaryota</taxon>
        <taxon>Viridiplantae</taxon>
        <taxon>Streptophyta</taxon>
        <taxon>Embryophyta</taxon>
        <taxon>Tracheophyta</taxon>
        <taxon>Spermatophyta</taxon>
        <taxon>Magnoliopsida</taxon>
        <taxon>eudicotyledons</taxon>
        <taxon>Gunneridae</taxon>
        <taxon>Pentapetalae</taxon>
        <taxon>rosids</taxon>
        <taxon>fabids</taxon>
        <taxon>Rosales</taxon>
        <taxon>Cannabaceae</taxon>
        <taxon>Cannabis</taxon>
    </lineage>
</organism>
<proteinExistence type="predicted"/>